<evidence type="ECO:0000313" key="2">
    <source>
        <dbReference type="EMBL" id="CAH1414558.1"/>
    </source>
</evidence>
<gene>
    <name evidence="2" type="ORF">LVIROSA_LOCUS2469</name>
</gene>
<dbReference type="EMBL" id="CAKMRJ010000001">
    <property type="protein sequence ID" value="CAH1414558.1"/>
    <property type="molecule type" value="Genomic_DNA"/>
</dbReference>
<evidence type="ECO:0000313" key="3">
    <source>
        <dbReference type="Proteomes" id="UP001157418"/>
    </source>
</evidence>
<keyword evidence="3" id="KW-1185">Reference proteome</keyword>
<evidence type="ECO:0000256" key="1">
    <source>
        <dbReference type="SAM" id="MobiDB-lite"/>
    </source>
</evidence>
<feature type="compositionally biased region" description="Acidic residues" evidence="1">
    <location>
        <begin position="58"/>
        <end position="87"/>
    </location>
</feature>
<name>A0AAU9LQ39_9ASTR</name>
<protein>
    <submittedName>
        <fullName evidence="2">Uncharacterized protein</fullName>
    </submittedName>
</protein>
<organism evidence="2 3">
    <name type="scientific">Lactuca virosa</name>
    <dbReference type="NCBI Taxonomy" id="75947"/>
    <lineage>
        <taxon>Eukaryota</taxon>
        <taxon>Viridiplantae</taxon>
        <taxon>Streptophyta</taxon>
        <taxon>Embryophyta</taxon>
        <taxon>Tracheophyta</taxon>
        <taxon>Spermatophyta</taxon>
        <taxon>Magnoliopsida</taxon>
        <taxon>eudicotyledons</taxon>
        <taxon>Gunneridae</taxon>
        <taxon>Pentapetalae</taxon>
        <taxon>asterids</taxon>
        <taxon>campanulids</taxon>
        <taxon>Asterales</taxon>
        <taxon>Asteraceae</taxon>
        <taxon>Cichorioideae</taxon>
        <taxon>Cichorieae</taxon>
        <taxon>Lactucinae</taxon>
        <taxon>Lactuca</taxon>
    </lineage>
</organism>
<accession>A0AAU9LQ39</accession>
<dbReference type="Proteomes" id="UP001157418">
    <property type="component" value="Unassembled WGS sequence"/>
</dbReference>
<feature type="region of interest" description="Disordered" evidence="1">
    <location>
        <begin position="49"/>
        <end position="153"/>
    </location>
</feature>
<comment type="caution">
    <text evidence="2">The sequence shown here is derived from an EMBL/GenBank/DDBJ whole genome shotgun (WGS) entry which is preliminary data.</text>
</comment>
<reference evidence="2 3" key="1">
    <citation type="submission" date="2022-01" db="EMBL/GenBank/DDBJ databases">
        <authorList>
            <person name="Xiong W."/>
            <person name="Schranz E."/>
        </authorList>
    </citation>
    <scope>NUCLEOTIDE SEQUENCE [LARGE SCALE GENOMIC DNA]</scope>
</reference>
<dbReference type="AlphaFoldDB" id="A0AAU9LQ39"/>
<proteinExistence type="predicted"/>
<sequence>MKQSRQSAKFAYQGLKELVKFGKFAETEGAQATSTLIAIVAEEHVAPSRSNLSFSFEVSDDDDNDNDDDDDDVDDDDDDDDSDDNDDVNFLLFFPPKEPVNEVVITPAETESSTARKPPQTVPVTVESPSESDKDEPNASQMPKKRRRRDLRPGVLIAKPVKLPTLNVELAQVIQDVQTPTVEPAQVHEDVQALIVKPA</sequence>